<reference evidence="7" key="2">
    <citation type="submission" date="2023-01" db="EMBL/GenBank/DDBJ databases">
        <authorList>
            <person name="Sun Q."/>
            <person name="Evtushenko L."/>
        </authorList>
    </citation>
    <scope>NUCLEOTIDE SEQUENCE</scope>
    <source>
        <strain evidence="7">VKM B-2789</strain>
    </source>
</reference>
<dbReference type="RefSeq" id="WP_271180587.1">
    <property type="nucleotide sequence ID" value="NZ_BSFM01000012.1"/>
</dbReference>
<proteinExistence type="predicted"/>
<gene>
    <name evidence="7" type="ORF">GCM10017653_24500</name>
</gene>
<dbReference type="GO" id="GO:0005886">
    <property type="term" value="C:plasma membrane"/>
    <property type="evidence" value="ECO:0007669"/>
    <property type="project" value="UniProtKB-SubCell"/>
</dbReference>
<feature type="domain" description="ABC transmembrane type-1" evidence="6">
    <location>
        <begin position="1"/>
        <end position="62"/>
    </location>
</feature>
<evidence type="ECO:0000256" key="1">
    <source>
        <dbReference type="ARBA" id="ARBA00004651"/>
    </source>
</evidence>
<evidence type="ECO:0000256" key="3">
    <source>
        <dbReference type="ARBA" id="ARBA00022989"/>
    </source>
</evidence>
<dbReference type="GO" id="GO:0055085">
    <property type="term" value="P:transmembrane transport"/>
    <property type="evidence" value="ECO:0007669"/>
    <property type="project" value="InterPro"/>
</dbReference>
<dbReference type="InterPro" id="IPR035906">
    <property type="entry name" value="MetI-like_sf"/>
</dbReference>
<comment type="subcellular location">
    <subcellularLocation>
        <location evidence="1">Cell membrane</location>
        <topology evidence="1">Multi-pass membrane protein</topology>
    </subcellularLocation>
</comment>
<dbReference type="Proteomes" id="UP001143330">
    <property type="component" value="Unassembled WGS sequence"/>
</dbReference>
<dbReference type="SUPFAM" id="SSF161098">
    <property type="entry name" value="MetI-like"/>
    <property type="match status" value="1"/>
</dbReference>
<accession>A0A9W6JYE2</accession>
<reference evidence="7" key="1">
    <citation type="journal article" date="2014" name="Int. J. Syst. Evol. Microbiol.">
        <title>Complete genome sequence of Corynebacterium casei LMG S-19264T (=DSM 44701T), isolated from a smear-ripened cheese.</title>
        <authorList>
            <consortium name="US DOE Joint Genome Institute (JGI-PGF)"/>
            <person name="Walter F."/>
            <person name="Albersmeier A."/>
            <person name="Kalinowski J."/>
            <person name="Ruckert C."/>
        </authorList>
    </citation>
    <scope>NUCLEOTIDE SEQUENCE</scope>
    <source>
        <strain evidence="7">VKM B-2789</strain>
    </source>
</reference>
<evidence type="ECO:0000256" key="4">
    <source>
        <dbReference type="ARBA" id="ARBA00023136"/>
    </source>
</evidence>
<dbReference type="InterPro" id="IPR000515">
    <property type="entry name" value="MetI-like"/>
</dbReference>
<feature type="transmembrane region" description="Helical" evidence="5">
    <location>
        <begin position="44"/>
        <end position="68"/>
    </location>
</feature>
<comment type="caution">
    <text evidence="7">The sequence shown here is derived from an EMBL/GenBank/DDBJ whole genome shotgun (WGS) entry which is preliminary data.</text>
</comment>
<keyword evidence="8" id="KW-1185">Reference proteome</keyword>
<protein>
    <recommendedName>
        <fullName evidence="6">ABC transmembrane type-1 domain-containing protein</fullName>
    </recommendedName>
</protein>
<evidence type="ECO:0000256" key="5">
    <source>
        <dbReference type="SAM" id="Phobius"/>
    </source>
</evidence>
<keyword evidence="3 5" id="KW-1133">Transmembrane helix</keyword>
<sequence>MPEIFGGLRIAFAAAWGLAAVTEMLGGQYGSGRVLIALRSVYDLTGIMAIVLLLALLAILLDGVIVAARFVALDWARASAFGDAAS</sequence>
<evidence type="ECO:0000259" key="6">
    <source>
        <dbReference type="Pfam" id="PF00528"/>
    </source>
</evidence>
<evidence type="ECO:0000313" key="7">
    <source>
        <dbReference type="EMBL" id="GLK84380.1"/>
    </source>
</evidence>
<evidence type="ECO:0000256" key="2">
    <source>
        <dbReference type="ARBA" id="ARBA00022692"/>
    </source>
</evidence>
<name>A0A9W6JYE2_9HYPH</name>
<dbReference type="EMBL" id="BSFM01000012">
    <property type="protein sequence ID" value="GLK84380.1"/>
    <property type="molecule type" value="Genomic_DNA"/>
</dbReference>
<evidence type="ECO:0000313" key="8">
    <source>
        <dbReference type="Proteomes" id="UP001143330"/>
    </source>
</evidence>
<dbReference type="AlphaFoldDB" id="A0A9W6JYE2"/>
<keyword evidence="2 5" id="KW-0812">Transmembrane</keyword>
<keyword evidence="4 5" id="KW-0472">Membrane</keyword>
<dbReference type="Pfam" id="PF00528">
    <property type="entry name" value="BPD_transp_1"/>
    <property type="match status" value="1"/>
</dbReference>
<organism evidence="7 8">
    <name type="scientific">Ancylobacter defluvii</name>
    <dbReference type="NCBI Taxonomy" id="1282440"/>
    <lineage>
        <taxon>Bacteria</taxon>
        <taxon>Pseudomonadati</taxon>
        <taxon>Pseudomonadota</taxon>
        <taxon>Alphaproteobacteria</taxon>
        <taxon>Hyphomicrobiales</taxon>
        <taxon>Xanthobacteraceae</taxon>
        <taxon>Ancylobacter</taxon>
    </lineage>
</organism>